<evidence type="ECO:0000256" key="3">
    <source>
        <dbReference type="ARBA" id="ARBA00022475"/>
    </source>
</evidence>
<feature type="transmembrane region" description="Helical" evidence="7">
    <location>
        <begin position="107"/>
        <end position="127"/>
    </location>
</feature>
<dbReference type="InterPro" id="IPR050448">
    <property type="entry name" value="OpgB/LTA_synthase_biosynth"/>
</dbReference>
<feature type="transmembrane region" description="Helical" evidence="7">
    <location>
        <begin position="235"/>
        <end position="256"/>
    </location>
</feature>
<dbReference type="SUPFAM" id="SSF53649">
    <property type="entry name" value="Alkaline phosphatase-like"/>
    <property type="match status" value="1"/>
</dbReference>
<dbReference type="EMBL" id="JACJKU010000042">
    <property type="protein sequence ID" value="MBM6940855.1"/>
    <property type="molecule type" value="Genomic_DNA"/>
</dbReference>
<feature type="transmembrane region" description="Helical" evidence="7">
    <location>
        <begin position="318"/>
        <end position="337"/>
    </location>
</feature>
<feature type="transmembrane region" description="Helical" evidence="7">
    <location>
        <begin position="268"/>
        <end position="288"/>
    </location>
</feature>
<comment type="pathway">
    <text evidence="2">Cell wall biogenesis; lipoteichoic acid biosynthesis.</text>
</comment>
<evidence type="ECO:0000256" key="4">
    <source>
        <dbReference type="ARBA" id="ARBA00022692"/>
    </source>
</evidence>
<evidence type="ECO:0000256" key="6">
    <source>
        <dbReference type="ARBA" id="ARBA00023136"/>
    </source>
</evidence>
<feature type="transmembrane region" description="Helical" evidence="7">
    <location>
        <begin position="349"/>
        <end position="369"/>
    </location>
</feature>
<comment type="caution">
    <text evidence="9">The sequence shown here is derived from an EMBL/GenBank/DDBJ whole genome shotgun (WGS) entry which is preliminary data.</text>
</comment>
<keyword evidence="10" id="KW-1185">Reference proteome</keyword>
<dbReference type="PANTHER" id="PTHR47371">
    <property type="entry name" value="LIPOTEICHOIC ACID SYNTHASE"/>
    <property type="match status" value="1"/>
</dbReference>
<feature type="domain" description="Sulfatase N-terminal" evidence="8">
    <location>
        <begin position="449"/>
        <end position="739"/>
    </location>
</feature>
<keyword evidence="3" id="KW-1003">Cell membrane</keyword>
<comment type="subcellular location">
    <subcellularLocation>
        <location evidence="1">Cell membrane</location>
        <topology evidence="1">Multi-pass membrane protein</topology>
    </subcellularLocation>
</comment>
<keyword evidence="5 7" id="KW-1133">Transmembrane helix</keyword>
<feature type="transmembrane region" description="Helical" evidence="7">
    <location>
        <begin position="49"/>
        <end position="67"/>
    </location>
</feature>
<dbReference type="Proteomes" id="UP000785625">
    <property type="component" value="Unassembled WGS sequence"/>
</dbReference>
<protein>
    <submittedName>
        <fullName evidence="9">Sulfatase-like hydrolase/transferase</fullName>
    </submittedName>
</protein>
<accession>A0ABS2GX39</accession>
<dbReference type="CDD" id="cd16015">
    <property type="entry name" value="LTA_synthase"/>
    <property type="match status" value="1"/>
</dbReference>
<dbReference type="InterPro" id="IPR017850">
    <property type="entry name" value="Alkaline_phosphatase_core_sf"/>
</dbReference>
<organism evidence="9 10">
    <name type="scientific">Limosilactobacillus coleohominis</name>
    <dbReference type="NCBI Taxonomy" id="181675"/>
    <lineage>
        <taxon>Bacteria</taxon>
        <taxon>Bacillati</taxon>
        <taxon>Bacillota</taxon>
        <taxon>Bacilli</taxon>
        <taxon>Lactobacillales</taxon>
        <taxon>Lactobacillaceae</taxon>
        <taxon>Limosilactobacillus</taxon>
    </lineage>
</organism>
<evidence type="ECO:0000256" key="5">
    <source>
        <dbReference type="ARBA" id="ARBA00022989"/>
    </source>
</evidence>
<dbReference type="InterPro" id="IPR000917">
    <property type="entry name" value="Sulfatase_N"/>
</dbReference>
<evidence type="ECO:0000313" key="10">
    <source>
        <dbReference type="Proteomes" id="UP000785625"/>
    </source>
</evidence>
<proteinExistence type="predicted"/>
<evidence type="ECO:0000313" key="9">
    <source>
        <dbReference type="EMBL" id="MBM6940855.1"/>
    </source>
</evidence>
<keyword evidence="6 7" id="KW-0472">Membrane</keyword>
<sequence>MPVPYLILISGGGTNTYNLSLSLFLMVLGGFLFDFKFSTRMKRSKVKIGLLFLANIILAGIMPKISLSYNDGFRSASRFSNPSNILTVLIAVGIFTLIRQKFDIVKYYFILLFMIFGTYPTMVNNFIAVLNGHFKSGLFRYSFMALSVILLLVISFYFAKLIHRVAETNVYKRYSYNVESLQHPGGLIKGLKIIWQKYSYDLVALVVIYIVSICSFLVMNNSLHITPNVDRTYNVFIFTFFNRQSLILLTTLLVWIMFKFFQALTNRFWWGIGITLIFYIVWIISNIIKINARNEPILPSEVVMYQAYSSLIKMVNPVILLSSLVVIICLCIVIIFLNHKYVFRQLSLLSRLVYIGVAILIYGSCLFWNHEGTPIQSFMAGMNDQPMPYNQLSGSRLNGPLIQFMNNVDIKVMDKPSDYSRFTMEKIMERYRLSARSINKARSNDLNKQTIILNLSESYSNPERVPGIKLKADPMPFVKSMKKSTTSGLMISSGYGGGTANMEYMSLTGLVLANFSPTLVTPFTQLVPFSNHPWSFNQLFHESSVIHPYVGTFYSRTTVYKKFGFDKFIHLGSKYKIRHQKKIDRSPYLSDYTSYANTIDKLNSYTRTQFISLVTMQNHFPYTEHFYNGANKYQAFIKKASTDPETVAQYAMGLHYTDLALKEFIHKINKMPQPITIVFYGDHLPGIYANDMNKYGLKLHETDYFIYSNPAARRNGAKQKIDSDNVVGPNDFISMVAQQTNSKVTPYIALLTMVHRKLPAVSLKTNTSTANEYHSSPQFVNEKGEIVSSKHLTKKQKQLWKDYLLVQYDMTSGKHYLESSFFQKSE</sequence>
<evidence type="ECO:0000256" key="7">
    <source>
        <dbReference type="SAM" id="Phobius"/>
    </source>
</evidence>
<feature type="transmembrane region" description="Helical" evidence="7">
    <location>
        <begin position="20"/>
        <end position="37"/>
    </location>
</feature>
<dbReference type="RefSeq" id="WP_204785151.1">
    <property type="nucleotide sequence ID" value="NZ_JACJKU010000042.1"/>
</dbReference>
<name>A0ABS2GX39_9LACO</name>
<dbReference type="PANTHER" id="PTHR47371:SF3">
    <property type="entry name" value="PHOSPHOGLYCEROL TRANSFERASE I"/>
    <property type="match status" value="1"/>
</dbReference>
<dbReference type="Pfam" id="PF00884">
    <property type="entry name" value="Sulfatase"/>
    <property type="match status" value="1"/>
</dbReference>
<keyword evidence="4 7" id="KW-0812">Transmembrane</keyword>
<dbReference type="Gene3D" id="3.40.720.10">
    <property type="entry name" value="Alkaline Phosphatase, subunit A"/>
    <property type="match status" value="1"/>
</dbReference>
<feature type="transmembrane region" description="Helical" evidence="7">
    <location>
        <begin position="202"/>
        <end position="223"/>
    </location>
</feature>
<feature type="transmembrane region" description="Helical" evidence="7">
    <location>
        <begin position="139"/>
        <end position="159"/>
    </location>
</feature>
<evidence type="ECO:0000256" key="2">
    <source>
        <dbReference type="ARBA" id="ARBA00004936"/>
    </source>
</evidence>
<reference evidence="9 10" key="1">
    <citation type="journal article" date="2021" name="Sci. Rep.">
        <title>The distribution of antibiotic resistance genes in chicken gut microbiota commensals.</title>
        <authorList>
            <person name="Juricova H."/>
            <person name="Matiasovicova J."/>
            <person name="Kubasova T."/>
            <person name="Cejkova D."/>
            <person name="Rychlik I."/>
        </authorList>
    </citation>
    <scope>NUCLEOTIDE SEQUENCE [LARGE SCALE GENOMIC DNA]</scope>
    <source>
        <strain evidence="9 10">An574</strain>
    </source>
</reference>
<evidence type="ECO:0000256" key="1">
    <source>
        <dbReference type="ARBA" id="ARBA00004651"/>
    </source>
</evidence>
<feature type="transmembrane region" description="Helical" evidence="7">
    <location>
        <begin position="79"/>
        <end position="98"/>
    </location>
</feature>
<gene>
    <name evidence="9" type="ORF">H5975_05060</name>
</gene>
<evidence type="ECO:0000259" key="8">
    <source>
        <dbReference type="Pfam" id="PF00884"/>
    </source>
</evidence>